<dbReference type="OrthoDB" id="4954805at2"/>
<protein>
    <submittedName>
        <fullName evidence="2">Uncharacterized protein</fullName>
    </submittedName>
</protein>
<dbReference type="KEGG" id="ach:Achl_1074"/>
<dbReference type="EMBL" id="CP001341">
    <property type="protein sequence ID" value="ACL39068.1"/>
    <property type="molecule type" value="Genomic_DNA"/>
</dbReference>
<keyword evidence="3" id="KW-1185">Reference proteome</keyword>
<proteinExistence type="predicted"/>
<organism evidence="2 3">
    <name type="scientific">Pseudarthrobacter chlorophenolicus (strain ATCC 700700 / DSM 12829 / CIP 107037 / JCM 12360 / KCTC 9906 / NCIMB 13794 / A6)</name>
    <name type="common">Arthrobacter chlorophenolicus</name>
    <dbReference type="NCBI Taxonomy" id="452863"/>
    <lineage>
        <taxon>Bacteria</taxon>
        <taxon>Bacillati</taxon>
        <taxon>Actinomycetota</taxon>
        <taxon>Actinomycetes</taxon>
        <taxon>Micrococcales</taxon>
        <taxon>Micrococcaceae</taxon>
        <taxon>Pseudarthrobacter</taxon>
    </lineage>
</organism>
<feature type="region of interest" description="Disordered" evidence="1">
    <location>
        <begin position="24"/>
        <end position="55"/>
    </location>
</feature>
<reference evidence="2" key="1">
    <citation type="submission" date="2009-01" db="EMBL/GenBank/DDBJ databases">
        <title>Complete sequence of chromosome of Arthrobacter chlorophenolicus A6.</title>
        <authorList>
            <consortium name="US DOE Joint Genome Institute"/>
            <person name="Lucas S."/>
            <person name="Copeland A."/>
            <person name="Lapidus A."/>
            <person name="Glavina del Rio T."/>
            <person name="Tice H."/>
            <person name="Bruce D."/>
            <person name="Goodwin L."/>
            <person name="Pitluck S."/>
            <person name="Goltsman E."/>
            <person name="Clum A."/>
            <person name="Larimer F."/>
            <person name="Land M."/>
            <person name="Hauser L."/>
            <person name="Kyrpides N."/>
            <person name="Mikhailova N."/>
            <person name="Jansson J."/>
            <person name="Richardson P."/>
        </authorList>
    </citation>
    <scope>NUCLEOTIDE SEQUENCE [LARGE SCALE GENOMIC DNA]</scope>
    <source>
        <strain evidence="2">A6</strain>
    </source>
</reference>
<sequence>MKSTWASDIKNQLLTFNGYIDPVEGKEQHEQTGAGFAEQDFGSSPDAEDEPGVRLNSPALGEIATALGKATFGK</sequence>
<dbReference type="RefSeq" id="WP_015936291.1">
    <property type="nucleotide sequence ID" value="NC_011886.1"/>
</dbReference>
<evidence type="ECO:0000313" key="3">
    <source>
        <dbReference type="Proteomes" id="UP000002505"/>
    </source>
</evidence>
<name>B8HE33_PSECP</name>
<evidence type="ECO:0000256" key="1">
    <source>
        <dbReference type="SAM" id="MobiDB-lite"/>
    </source>
</evidence>
<dbReference type="HOGENOM" id="CLU_2679670_0_0_11"/>
<dbReference type="Proteomes" id="UP000002505">
    <property type="component" value="Chromosome"/>
</dbReference>
<dbReference type="AlphaFoldDB" id="B8HE33"/>
<gene>
    <name evidence="2" type="ordered locus">Achl_1074</name>
</gene>
<evidence type="ECO:0000313" key="2">
    <source>
        <dbReference type="EMBL" id="ACL39068.1"/>
    </source>
</evidence>
<accession>B8HE33</accession>